<dbReference type="InterPro" id="IPR016032">
    <property type="entry name" value="Sig_transdc_resp-reg_C-effctor"/>
</dbReference>
<evidence type="ECO:0000256" key="1">
    <source>
        <dbReference type="ARBA" id="ARBA00023125"/>
    </source>
</evidence>
<dbReference type="AlphaFoldDB" id="A0A022PSB6"/>
<dbReference type="InterPro" id="IPR000792">
    <property type="entry name" value="Tscrpt_reg_LuxR_C"/>
</dbReference>
<feature type="domain" description="HTH luxR-type" evidence="2">
    <location>
        <begin position="148"/>
        <end position="213"/>
    </location>
</feature>
<reference evidence="3 4" key="1">
    <citation type="submission" date="2014-03" db="EMBL/GenBank/DDBJ databases">
        <title>Draft Genome of Photorhabdus luminescens BA1, an Egyptian Isolate.</title>
        <authorList>
            <person name="Ghazal S."/>
            <person name="Hurst S.G.IV."/>
            <person name="Morris K."/>
            <person name="Thomas K."/>
            <person name="Tisa L.S."/>
        </authorList>
    </citation>
    <scope>NUCLEOTIDE SEQUENCE [LARGE SCALE GENOMIC DNA]</scope>
    <source>
        <strain evidence="3 4">BA1</strain>
    </source>
</reference>
<dbReference type="RefSeq" id="WP_036775469.1">
    <property type="nucleotide sequence ID" value="NZ_CAWLTM010000113.1"/>
</dbReference>
<dbReference type="SUPFAM" id="SSF46894">
    <property type="entry name" value="C-terminal effector domain of the bipartite response regulators"/>
    <property type="match status" value="1"/>
</dbReference>
<dbReference type="PROSITE" id="PS00622">
    <property type="entry name" value="HTH_LUXR_1"/>
    <property type="match status" value="1"/>
</dbReference>
<name>A0A022PSB6_9GAMM</name>
<dbReference type="CDD" id="cd06170">
    <property type="entry name" value="LuxR_C_like"/>
    <property type="match status" value="1"/>
</dbReference>
<comment type="caution">
    <text evidence="3">The sequence shown here is derived from an EMBL/GenBank/DDBJ whole genome shotgun (WGS) entry which is preliminary data.</text>
</comment>
<dbReference type="Pfam" id="PF00196">
    <property type="entry name" value="GerE"/>
    <property type="match status" value="1"/>
</dbReference>
<gene>
    <name evidence="3" type="ORF">BA1DRAFT_00244</name>
</gene>
<protein>
    <submittedName>
        <fullName evidence="3">Response regulator CheY-like receiver protein</fullName>
    </submittedName>
</protein>
<keyword evidence="4" id="KW-1185">Reference proteome</keyword>
<proteinExistence type="predicted"/>
<dbReference type="Proteomes" id="UP000023464">
    <property type="component" value="Unassembled WGS sequence"/>
</dbReference>
<dbReference type="SMART" id="SM00421">
    <property type="entry name" value="HTH_LUXR"/>
    <property type="match status" value="1"/>
</dbReference>
<dbReference type="SUPFAM" id="SSF55785">
    <property type="entry name" value="PYP-like sensor domain (PAS domain)"/>
    <property type="match status" value="1"/>
</dbReference>
<sequence>MSQSGCKKVPFITPQLTNMWDKSSEPWFVKDKEFRFIYANKMFIRANKLPENFDIIGYTDKELPSPVNQFAHLFEEHDHKVLQGMQRISSLSTFPQTKNEQTTSYFCDKYPLMDENKQCIGIISHAREIHNFTVSHYMENNIAISIRFQQPNNLLKEKEWIIIFLFCRGVSNKYIADEMKISYRTVEKYFESIYEKLSVNSAIELRTLCKENNYDLYIPPKYLQSIGHILL</sequence>
<dbReference type="GO" id="GO:0006355">
    <property type="term" value="P:regulation of DNA-templated transcription"/>
    <property type="evidence" value="ECO:0007669"/>
    <property type="project" value="InterPro"/>
</dbReference>
<dbReference type="Gene3D" id="1.10.10.10">
    <property type="entry name" value="Winged helix-like DNA-binding domain superfamily/Winged helix DNA-binding domain"/>
    <property type="match status" value="1"/>
</dbReference>
<dbReference type="PROSITE" id="PS50043">
    <property type="entry name" value="HTH_LUXR_2"/>
    <property type="match status" value="1"/>
</dbReference>
<accession>A0A022PSB6</accession>
<dbReference type="InterPro" id="IPR013656">
    <property type="entry name" value="PAS_4"/>
</dbReference>
<dbReference type="InterPro" id="IPR036388">
    <property type="entry name" value="WH-like_DNA-bd_sf"/>
</dbReference>
<evidence type="ECO:0000259" key="2">
    <source>
        <dbReference type="PROSITE" id="PS50043"/>
    </source>
</evidence>
<evidence type="ECO:0000313" key="4">
    <source>
        <dbReference type="Proteomes" id="UP000023464"/>
    </source>
</evidence>
<dbReference type="InterPro" id="IPR035965">
    <property type="entry name" value="PAS-like_dom_sf"/>
</dbReference>
<evidence type="ECO:0000313" key="3">
    <source>
        <dbReference type="EMBL" id="EYU17185.1"/>
    </source>
</evidence>
<dbReference type="EMBL" id="JFGV01000002">
    <property type="protein sequence ID" value="EYU17185.1"/>
    <property type="molecule type" value="Genomic_DNA"/>
</dbReference>
<dbReference type="Pfam" id="PF08448">
    <property type="entry name" value="PAS_4"/>
    <property type="match status" value="1"/>
</dbReference>
<dbReference type="PATRIC" id="fig|1393736.3.peg.246"/>
<dbReference type="PRINTS" id="PR00038">
    <property type="entry name" value="HTHLUXR"/>
</dbReference>
<organism evidence="3 4">
    <name type="scientific">Photorhabdus aegyptia</name>
    <dbReference type="NCBI Taxonomy" id="2805098"/>
    <lineage>
        <taxon>Bacteria</taxon>
        <taxon>Pseudomonadati</taxon>
        <taxon>Pseudomonadota</taxon>
        <taxon>Gammaproteobacteria</taxon>
        <taxon>Enterobacterales</taxon>
        <taxon>Morganellaceae</taxon>
        <taxon>Photorhabdus</taxon>
    </lineage>
</organism>
<dbReference type="GO" id="GO:0003677">
    <property type="term" value="F:DNA binding"/>
    <property type="evidence" value="ECO:0007669"/>
    <property type="project" value="UniProtKB-KW"/>
</dbReference>
<keyword evidence="1" id="KW-0238">DNA-binding</keyword>
<dbReference type="Gene3D" id="3.30.450.20">
    <property type="entry name" value="PAS domain"/>
    <property type="match status" value="1"/>
</dbReference>